<evidence type="ECO:0000256" key="6">
    <source>
        <dbReference type="ARBA" id="ARBA00023242"/>
    </source>
</evidence>
<keyword evidence="5" id="KW-0949">S-adenosyl-L-methionine</keyword>
<evidence type="ECO:0000256" key="3">
    <source>
        <dbReference type="ARBA" id="ARBA00022603"/>
    </source>
</evidence>
<dbReference type="InterPro" id="IPR052190">
    <property type="entry name" value="Euk-Arch_PrmC-MTase"/>
</dbReference>
<accession>A0A0B2RUZ4</accession>
<dbReference type="GO" id="GO:0035657">
    <property type="term" value="C:eRF1 methyltransferase complex"/>
    <property type="evidence" value="ECO:0007669"/>
    <property type="project" value="TreeGrafter"/>
</dbReference>
<dbReference type="NCBIfam" id="TIGR00537">
    <property type="entry name" value="hemK_rel_arch"/>
    <property type="match status" value="1"/>
</dbReference>
<protein>
    <submittedName>
        <fullName evidence="8">HemK methyltransferase family member 2</fullName>
        <ecNumber evidence="8">2.1.1.72</ecNumber>
    </submittedName>
</protein>
<dbReference type="SUPFAM" id="SSF53335">
    <property type="entry name" value="S-adenosyl-L-methionine-dependent methyltransferases"/>
    <property type="match status" value="1"/>
</dbReference>
<comment type="subcellular location">
    <subcellularLocation>
        <location evidence="1">Nucleus</location>
    </subcellularLocation>
</comment>
<keyword evidence="6" id="KW-0539">Nucleus</keyword>
<dbReference type="PANTHER" id="PTHR45875:SF1">
    <property type="entry name" value="METHYLTRANSFERASE N6AMT1"/>
    <property type="match status" value="1"/>
</dbReference>
<evidence type="ECO:0000313" key="8">
    <source>
        <dbReference type="EMBL" id="KHN35632.1"/>
    </source>
</evidence>
<reference evidence="9 10" key="2">
    <citation type="submission" date="2018-09" db="EMBL/GenBank/DDBJ databases">
        <title>A high-quality reference genome of wild soybean provides a powerful tool to mine soybean genomes.</title>
        <authorList>
            <person name="Xie M."/>
            <person name="Chung C.Y.L."/>
            <person name="Li M.-W."/>
            <person name="Wong F.-L."/>
            <person name="Chan T.-F."/>
            <person name="Lam H.-M."/>
        </authorList>
    </citation>
    <scope>NUCLEOTIDE SEQUENCE [LARGE SCALE GENOMIC DNA]</scope>
    <source>
        <strain evidence="10">cv. W05</strain>
        <tissue evidence="9">Hypocotyl of etiolated seedlings</tissue>
    </source>
</reference>
<evidence type="ECO:0000256" key="2">
    <source>
        <dbReference type="ARBA" id="ARBA00006149"/>
    </source>
</evidence>
<dbReference type="InterPro" id="IPR029063">
    <property type="entry name" value="SAM-dependent_MTases_sf"/>
</dbReference>
<keyword evidence="4 8" id="KW-0808">Transferase</keyword>
<dbReference type="AlphaFoldDB" id="A0A0B2RUZ4"/>
<evidence type="ECO:0000256" key="4">
    <source>
        <dbReference type="ARBA" id="ARBA00022679"/>
    </source>
</evidence>
<evidence type="ECO:0000256" key="5">
    <source>
        <dbReference type="ARBA" id="ARBA00022691"/>
    </source>
</evidence>
<dbReference type="PANTHER" id="PTHR45875">
    <property type="entry name" value="METHYLTRANSFERASE N6AMT1"/>
    <property type="match status" value="1"/>
</dbReference>
<dbReference type="Gramene" id="XM_028368411.1">
    <property type="protein sequence ID" value="XP_028224212.1"/>
    <property type="gene ID" value="LOC114405894"/>
</dbReference>
<dbReference type="InterPro" id="IPR004557">
    <property type="entry name" value="PrmC-related"/>
</dbReference>
<dbReference type="GO" id="GO:0005634">
    <property type="term" value="C:nucleus"/>
    <property type="evidence" value="ECO:0007669"/>
    <property type="project" value="UniProtKB-SubCell"/>
</dbReference>
<dbReference type="InterPro" id="IPR007848">
    <property type="entry name" value="Small_mtfrase_dom"/>
</dbReference>
<dbReference type="GO" id="GO:0008276">
    <property type="term" value="F:protein methyltransferase activity"/>
    <property type="evidence" value="ECO:0007669"/>
    <property type="project" value="TreeGrafter"/>
</dbReference>
<name>A0A0B2RUZ4_GLYSO</name>
<dbReference type="EC" id="2.1.1.72" evidence="8"/>
<gene>
    <name evidence="9" type="ORF">D0Y65_005901</name>
    <name evidence="8" type="ORF">glysoja_030984</name>
</gene>
<organism evidence="8">
    <name type="scientific">Glycine soja</name>
    <name type="common">Wild soybean</name>
    <dbReference type="NCBI Taxonomy" id="3848"/>
    <lineage>
        <taxon>Eukaryota</taxon>
        <taxon>Viridiplantae</taxon>
        <taxon>Streptophyta</taxon>
        <taxon>Embryophyta</taxon>
        <taxon>Tracheophyta</taxon>
        <taxon>Spermatophyta</taxon>
        <taxon>Magnoliopsida</taxon>
        <taxon>eudicotyledons</taxon>
        <taxon>Gunneridae</taxon>
        <taxon>Pentapetalae</taxon>
        <taxon>rosids</taxon>
        <taxon>fabids</taxon>
        <taxon>Fabales</taxon>
        <taxon>Fabaceae</taxon>
        <taxon>Papilionoideae</taxon>
        <taxon>50 kb inversion clade</taxon>
        <taxon>NPAAA clade</taxon>
        <taxon>indigoferoid/millettioid clade</taxon>
        <taxon>Phaseoleae</taxon>
        <taxon>Glycine</taxon>
        <taxon>Glycine subgen. Soja</taxon>
    </lineage>
</organism>
<dbReference type="CDD" id="cd02440">
    <property type="entry name" value="AdoMet_MTases"/>
    <property type="match status" value="1"/>
</dbReference>
<proteinExistence type="inferred from homology"/>
<comment type="similarity">
    <text evidence="2">Belongs to the eukaryotic/archaeal PrmC-related family.</text>
</comment>
<dbReference type="GO" id="GO:0009007">
    <property type="term" value="F:site-specific DNA-methyltransferase (adenine-specific) activity"/>
    <property type="evidence" value="ECO:0007669"/>
    <property type="project" value="UniProtKB-EC"/>
</dbReference>
<dbReference type="EMBL" id="QZWG01000003">
    <property type="protein sequence ID" value="RZC18861.1"/>
    <property type="molecule type" value="Genomic_DNA"/>
</dbReference>
<evidence type="ECO:0000256" key="1">
    <source>
        <dbReference type="ARBA" id="ARBA00004123"/>
    </source>
</evidence>
<dbReference type="Gramene" id="XM_028368414.1">
    <property type="protein sequence ID" value="XP_028224215.1"/>
    <property type="gene ID" value="LOC114405894"/>
</dbReference>
<dbReference type="Gene3D" id="3.40.50.150">
    <property type="entry name" value="Vaccinia Virus protein VP39"/>
    <property type="match status" value="1"/>
</dbReference>
<dbReference type="Proteomes" id="UP000053555">
    <property type="component" value="Unassembled WGS sequence"/>
</dbReference>
<evidence type="ECO:0000313" key="10">
    <source>
        <dbReference type="Proteomes" id="UP000289340"/>
    </source>
</evidence>
<dbReference type="PROSITE" id="PS00092">
    <property type="entry name" value="N6_MTASE"/>
    <property type="match status" value="1"/>
</dbReference>
<dbReference type="FunFam" id="3.40.50.150:FF:000077">
    <property type="entry name" value="HemK methyltransferase family member 2"/>
    <property type="match status" value="1"/>
</dbReference>
<dbReference type="Gramene" id="XM_028368412.1">
    <property type="protein sequence ID" value="XP_028224213.1"/>
    <property type="gene ID" value="LOC114405894"/>
</dbReference>
<feature type="domain" description="Methyltransferase small" evidence="7">
    <location>
        <begin position="50"/>
        <end position="131"/>
    </location>
</feature>
<dbReference type="GO" id="GO:0003676">
    <property type="term" value="F:nucleic acid binding"/>
    <property type="evidence" value="ECO:0007669"/>
    <property type="project" value="InterPro"/>
</dbReference>
<keyword evidence="3 8" id="KW-0489">Methyltransferase</keyword>
<dbReference type="GO" id="GO:0032259">
    <property type="term" value="P:methylation"/>
    <property type="evidence" value="ECO:0007669"/>
    <property type="project" value="UniProtKB-KW"/>
</dbReference>
<dbReference type="Proteomes" id="UP000289340">
    <property type="component" value="Chromosome 3"/>
</dbReference>
<keyword evidence="10" id="KW-1185">Reference proteome</keyword>
<dbReference type="Pfam" id="PF05175">
    <property type="entry name" value="MTS"/>
    <property type="match status" value="1"/>
</dbReference>
<dbReference type="EMBL" id="KN648125">
    <property type="protein sequence ID" value="KHN35632.1"/>
    <property type="molecule type" value="Genomic_DNA"/>
</dbReference>
<sequence>MGLHKELPRTAQIHLVSSHQEVYEPCDDSFALVDALLADRNNLLEHRPTLCMEIGCGSGYVITSLALLLGQEGCGINYIATDINPHAVRVTHETLEAHGVGAELIVTDIASGLEDRLAGLVDVIVVNPPYVPTPEDEVGVEGIMSSWAGGENGRSVIDKILPVADRLLSEKGWLYMVTLTANNPSEICHQMRKKGYASKIVVQRSTEEESLHIIKFWRDFDTEANETDQSASGFISFMLTQIPLLSYWRGTNSNNKS</sequence>
<evidence type="ECO:0000313" key="9">
    <source>
        <dbReference type="EMBL" id="RZC18861.1"/>
    </source>
</evidence>
<evidence type="ECO:0000259" key="7">
    <source>
        <dbReference type="Pfam" id="PF05175"/>
    </source>
</evidence>
<reference evidence="8" key="1">
    <citation type="submission" date="2014-07" db="EMBL/GenBank/DDBJ databases">
        <title>Identification of a novel salt tolerance gene in wild soybean by whole-genome sequencing.</title>
        <authorList>
            <person name="Lam H.-M."/>
            <person name="Qi X."/>
            <person name="Li M.-W."/>
            <person name="Liu X."/>
            <person name="Xie M."/>
            <person name="Ni M."/>
            <person name="Xu X."/>
        </authorList>
    </citation>
    <scope>NUCLEOTIDE SEQUENCE [LARGE SCALE GENOMIC DNA]</scope>
    <source>
        <tissue evidence="8">Root</tissue>
    </source>
</reference>
<dbReference type="Gramene" id="XM_028368413.1">
    <property type="protein sequence ID" value="XP_028224214.1"/>
    <property type="gene ID" value="LOC114405894"/>
</dbReference>
<dbReference type="InterPro" id="IPR002052">
    <property type="entry name" value="DNA_methylase_N6_adenine_CS"/>
</dbReference>